<dbReference type="PATRIC" id="fig|698760.3.peg.6988"/>
<reference evidence="1 2" key="1">
    <citation type="journal article" date="2011" name="Plasmid">
        <title>Streptomyces turgidiscabies Car8 contains a modular pathogenicity island that shares virulence genes with other actinobacterial plant pathogens.</title>
        <authorList>
            <person name="Huguet-Tapia J.C."/>
            <person name="Badger J.H."/>
            <person name="Loria R."/>
            <person name="Pettis G.S."/>
        </authorList>
    </citation>
    <scope>NUCLEOTIDE SEQUENCE [LARGE SCALE GENOMIC DNA]</scope>
    <source>
        <strain evidence="1 2">Car8</strain>
    </source>
</reference>
<evidence type="ECO:0000313" key="2">
    <source>
        <dbReference type="Proteomes" id="UP000010931"/>
    </source>
</evidence>
<organism evidence="1 2">
    <name type="scientific">Streptomyces turgidiscabies (strain Car8)</name>
    <dbReference type="NCBI Taxonomy" id="698760"/>
    <lineage>
        <taxon>Bacteria</taxon>
        <taxon>Bacillati</taxon>
        <taxon>Actinomycetota</taxon>
        <taxon>Actinomycetes</taxon>
        <taxon>Kitasatosporales</taxon>
        <taxon>Streptomycetaceae</taxon>
        <taxon>Streptomyces</taxon>
    </lineage>
</organism>
<proteinExistence type="predicted"/>
<name>L7EYQ9_STRT8</name>
<dbReference type="EMBL" id="AEJB01000475">
    <property type="protein sequence ID" value="ELP64127.1"/>
    <property type="molecule type" value="Genomic_DNA"/>
</dbReference>
<sequence length="167" mass="17619">MPDVVPPGGVIYDELLTYRSPYVVAHAALTANSANVTSTTEVTVVTTPSATFTVGRAYKIEYHGMIQHGTASLVDLCFLRLRRSGGLIRNIQSVPVANRGTANRNNAIDFCTFVTPSSTVTDTVYLTASWDTGSTATFILVGTAGTPGLLTVWDAGPASDFPGIATF</sequence>
<accession>L7EYQ9</accession>
<evidence type="ECO:0000313" key="1">
    <source>
        <dbReference type="EMBL" id="ELP64127.1"/>
    </source>
</evidence>
<evidence type="ECO:0008006" key="3">
    <source>
        <dbReference type="Google" id="ProtNLM"/>
    </source>
</evidence>
<comment type="caution">
    <text evidence="1">The sequence shown here is derived from an EMBL/GenBank/DDBJ whole genome shotgun (WGS) entry which is preliminary data.</text>
</comment>
<keyword evidence="2" id="KW-1185">Reference proteome</keyword>
<dbReference type="GeneID" id="97399337"/>
<dbReference type="Proteomes" id="UP000010931">
    <property type="component" value="Unassembled WGS sequence"/>
</dbReference>
<dbReference type="AlphaFoldDB" id="L7EYQ9"/>
<protein>
    <recommendedName>
        <fullName evidence="3">Minor tail protein</fullName>
    </recommendedName>
</protein>
<dbReference type="RefSeq" id="WP_006380810.1">
    <property type="nucleotide sequence ID" value="NZ_AEJB01000475.1"/>
</dbReference>
<gene>
    <name evidence="1" type="ORF">STRTUCAR8_05599</name>
</gene>